<keyword evidence="1" id="KW-0677">Repeat</keyword>
<dbReference type="AlphaFoldDB" id="A0A0G4J3T4"/>
<dbReference type="FunFam" id="3.40.50.300:FF:000011">
    <property type="entry name" value="Putative ABC transporter ATP-binding component"/>
    <property type="match status" value="1"/>
</dbReference>
<dbReference type="InterPro" id="IPR032781">
    <property type="entry name" value="ABC_tran_Xtn"/>
</dbReference>
<dbReference type="STRING" id="37360.A0A0G4J3T4"/>
<accession>A0A0G4J3T4</accession>
<dbReference type="InterPro" id="IPR003439">
    <property type="entry name" value="ABC_transporter-like_ATP-bd"/>
</dbReference>
<gene>
    <name evidence="6" type="ORF">PBRA_008872</name>
    <name evidence="7" type="ORF">PLBR_LOCUS8897</name>
</gene>
<dbReference type="FunFam" id="3.40.50.300:FF:001197">
    <property type="entry name" value="Putative ATP-binding cassette family ATPase"/>
    <property type="match status" value="1"/>
</dbReference>
<evidence type="ECO:0000259" key="5">
    <source>
        <dbReference type="PROSITE" id="PS50893"/>
    </source>
</evidence>
<protein>
    <recommendedName>
        <fullName evidence="5">ABC transporter domain-containing protein</fullName>
    </recommendedName>
</protein>
<reference evidence="6 8" key="1">
    <citation type="submission" date="2015-02" db="EMBL/GenBank/DDBJ databases">
        <authorList>
            <person name="Chooi Y.-H."/>
        </authorList>
    </citation>
    <scope>NUCLEOTIDE SEQUENCE [LARGE SCALE GENOMIC DNA]</scope>
    <source>
        <strain evidence="6">E3</strain>
    </source>
</reference>
<dbReference type="PANTHER" id="PTHR19211">
    <property type="entry name" value="ATP-BINDING TRANSPORT PROTEIN-RELATED"/>
    <property type="match status" value="1"/>
</dbReference>
<dbReference type="InterPro" id="IPR027417">
    <property type="entry name" value="P-loop_NTPase"/>
</dbReference>
<evidence type="ECO:0000256" key="4">
    <source>
        <dbReference type="SAM" id="MobiDB-lite"/>
    </source>
</evidence>
<evidence type="ECO:0000256" key="2">
    <source>
        <dbReference type="ARBA" id="ARBA00022741"/>
    </source>
</evidence>
<keyword evidence="2" id="KW-0547">Nucleotide-binding</keyword>
<dbReference type="InterPro" id="IPR003593">
    <property type="entry name" value="AAA+_ATPase"/>
</dbReference>
<dbReference type="Proteomes" id="UP000290189">
    <property type="component" value="Unassembled WGS sequence"/>
</dbReference>
<dbReference type="OrthoDB" id="2110130at2759"/>
<dbReference type="Pfam" id="PF00005">
    <property type="entry name" value="ABC_tran"/>
    <property type="match status" value="2"/>
</dbReference>
<dbReference type="EMBL" id="CDSF01000123">
    <property type="protein sequence ID" value="CEP02288.1"/>
    <property type="molecule type" value="Genomic_DNA"/>
</dbReference>
<dbReference type="GO" id="GO:0016887">
    <property type="term" value="F:ATP hydrolysis activity"/>
    <property type="evidence" value="ECO:0007669"/>
    <property type="project" value="InterPro"/>
</dbReference>
<feature type="compositionally biased region" description="Basic and acidic residues" evidence="4">
    <location>
        <begin position="123"/>
        <end position="149"/>
    </location>
</feature>
<organism evidence="6 8">
    <name type="scientific">Plasmodiophora brassicae</name>
    <name type="common">Clubroot disease agent</name>
    <dbReference type="NCBI Taxonomy" id="37360"/>
    <lineage>
        <taxon>Eukaryota</taxon>
        <taxon>Sar</taxon>
        <taxon>Rhizaria</taxon>
        <taxon>Endomyxa</taxon>
        <taxon>Phytomyxea</taxon>
        <taxon>Plasmodiophorida</taxon>
        <taxon>Plasmodiophoridae</taxon>
        <taxon>Plasmodiophora</taxon>
    </lineage>
</organism>
<dbReference type="FunFam" id="3.40.50.300:FF:001092">
    <property type="entry name" value="ATP-binding cassette sub-family F member 2"/>
    <property type="match status" value="1"/>
</dbReference>
<dbReference type="SUPFAM" id="SSF52540">
    <property type="entry name" value="P-loop containing nucleoside triphosphate hydrolases"/>
    <property type="match status" value="2"/>
</dbReference>
<keyword evidence="8" id="KW-1185">Reference proteome</keyword>
<evidence type="ECO:0000313" key="9">
    <source>
        <dbReference type="Proteomes" id="UP000290189"/>
    </source>
</evidence>
<geneLocation type="mitochondrion" evidence="7"/>
<evidence type="ECO:0000256" key="3">
    <source>
        <dbReference type="ARBA" id="ARBA00022840"/>
    </source>
</evidence>
<dbReference type="Proteomes" id="UP000039324">
    <property type="component" value="Unassembled WGS sequence"/>
</dbReference>
<name>A0A0G4J3T4_PLABS</name>
<keyword evidence="7" id="KW-0496">Mitochondrion</keyword>
<keyword evidence="3" id="KW-0067">ATP-binding</keyword>
<dbReference type="SMART" id="SM00382">
    <property type="entry name" value="AAA"/>
    <property type="match status" value="2"/>
</dbReference>
<dbReference type="PANTHER" id="PTHR19211:SF134">
    <property type="entry name" value="ABC TRANSPORTER DOMAIN-CONTAINING PROTEIN"/>
    <property type="match status" value="1"/>
</dbReference>
<feature type="compositionally biased region" description="Low complexity" evidence="4">
    <location>
        <begin position="176"/>
        <end position="190"/>
    </location>
</feature>
<evidence type="ECO:0000313" key="8">
    <source>
        <dbReference type="Proteomes" id="UP000039324"/>
    </source>
</evidence>
<feature type="domain" description="ABC transporter" evidence="5">
    <location>
        <begin position="209"/>
        <end position="460"/>
    </location>
</feature>
<sequence>MSGADDRLVVVEDASRGGVRHGLRRRSTAFRRPIQLRMATMEALSGDDVRRAVSAASKGIPGVGQFLGDISQIVTEMLPAMEIGQHRENADMLRDLVADPCAGELSDSQVKLLCMDISRELSDLANGESREEPDAAVDERTNDVKEQPQSKKPAKNTKKGGGKKAKAAPKSKIKIKGAAASSAASASASNRDPDGIPVWLSGDSKKQHVRDVNISIRMSNLGGGTNLIEKADLILTCGRKYGLIGQNGIGKSTLLHHISGYLFPDFPKNLHVMHVEQEIVGDETKVIDYVIKSDKELSMLLARQTRLEEERENGEMTADQQDELEDTYSRLKQIDSDTAAARAAMILAGLGFDQEMQQKVTKDLSGGWRMRVAISCALFVTPDILLLDEPTNHLDFPTVMWLERYLQNYEKTLLLVSHDRKFLNSVITDVIHFAYKTLTYYKGDYETFERVRSEQLRCAWKAYQLQQDKIAHATEFINKFRANKKLASMVQSRIKELDKMEKLEKPPEDHKFRFGFPIPEPLAKPQIFDVTDLSFGYDKTKPPLFKNANLSVHLDSRIGVLGANGAGKSTLIQLLLGKLEPWSGVVSRNGQAIIGYFAQHHTDVLDAAKTPMTMLRDTFPKAEVEQIYSQLSQFGIKGKVVHQTIKDLSGGQKSRLSFALLTFRQPHLIVMDEPTNHCDLDTIDGLIEAIHGYKGAIVVVSHDRFFLEKVCKEFWSVGKQRIRSFYEFDEASAYSYQIGNITLGGNKN</sequence>
<feature type="region of interest" description="Disordered" evidence="4">
    <location>
        <begin position="123"/>
        <end position="202"/>
    </location>
</feature>
<evidence type="ECO:0000256" key="1">
    <source>
        <dbReference type="ARBA" id="ARBA00022737"/>
    </source>
</evidence>
<feature type="compositionally biased region" description="Basic residues" evidence="4">
    <location>
        <begin position="152"/>
        <end position="175"/>
    </location>
</feature>
<dbReference type="CDD" id="cd03221">
    <property type="entry name" value="ABCF_EF-3"/>
    <property type="match status" value="2"/>
</dbReference>
<reference evidence="7 9" key="2">
    <citation type="submission" date="2018-03" db="EMBL/GenBank/DDBJ databases">
        <authorList>
            <person name="Fogelqvist J."/>
        </authorList>
    </citation>
    <scope>NUCLEOTIDE SEQUENCE [LARGE SCALE GENOMIC DNA]</scope>
</reference>
<dbReference type="PROSITE" id="PS50893">
    <property type="entry name" value="ABC_TRANSPORTER_2"/>
    <property type="match status" value="2"/>
</dbReference>
<dbReference type="InterPro" id="IPR017871">
    <property type="entry name" value="ABC_transporter-like_CS"/>
</dbReference>
<evidence type="ECO:0000313" key="6">
    <source>
        <dbReference type="EMBL" id="CEP02288.1"/>
    </source>
</evidence>
<dbReference type="InterPro" id="IPR050611">
    <property type="entry name" value="ABCF"/>
</dbReference>
<dbReference type="GO" id="GO:0005524">
    <property type="term" value="F:ATP binding"/>
    <property type="evidence" value="ECO:0007669"/>
    <property type="project" value="UniProtKB-KW"/>
</dbReference>
<proteinExistence type="predicted"/>
<dbReference type="Pfam" id="PF12848">
    <property type="entry name" value="ABC_tran_Xtn"/>
    <property type="match status" value="1"/>
</dbReference>
<dbReference type="OMA" id="YLDQHTK"/>
<evidence type="ECO:0000313" key="7">
    <source>
        <dbReference type="EMBL" id="SPR01682.1"/>
    </source>
</evidence>
<dbReference type="Gene3D" id="3.40.50.300">
    <property type="entry name" value="P-loop containing nucleotide triphosphate hydrolases"/>
    <property type="match status" value="2"/>
</dbReference>
<feature type="domain" description="ABC transporter" evidence="5">
    <location>
        <begin position="528"/>
        <end position="744"/>
    </location>
</feature>
<dbReference type="PROSITE" id="PS00211">
    <property type="entry name" value="ABC_TRANSPORTER_1"/>
    <property type="match status" value="2"/>
</dbReference>
<dbReference type="EMBL" id="OVEO01000018">
    <property type="protein sequence ID" value="SPR01682.1"/>
    <property type="molecule type" value="Genomic_DNA"/>
</dbReference>